<accession>A0A8J5JL80</accession>
<evidence type="ECO:0000313" key="4">
    <source>
        <dbReference type="Proteomes" id="UP000747542"/>
    </source>
</evidence>
<keyword evidence="2" id="KW-0812">Transmembrane</keyword>
<dbReference type="Proteomes" id="UP000747542">
    <property type="component" value="Unassembled WGS sequence"/>
</dbReference>
<dbReference type="AlphaFoldDB" id="A0A8J5JL80"/>
<feature type="compositionally biased region" description="Basic and acidic residues" evidence="1">
    <location>
        <begin position="80"/>
        <end position="90"/>
    </location>
</feature>
<evidence type="ECO:0000313" key="3">
    <source>
        <dbReference type="EMBL" id="KAG7157555.1"/>
    </source>
</evidence>
<reference evidence="3" key="1">
    <citation type="journal article" date="2021" name="Sci. Adv.">
        <title>The American lobster genome reveals insights on longevity, neural, and immune adaptations.</title>
        <authorList>
            <person name="Polinski J.M."/>
            <person name="Zimin A.V."/>
            <person name="Clark K.F."/>
            <person name="Kohn A.B."/>
            <person name="Sadowski N."/>
            <person name="Timp W."/>
            <person name="Ptitsyn A."/>
            <person name="Khanna P."/>
            <person name="Romanova D.Y."/>
            <person name="Williams P."/>
            <person name="Greenwood S.J."/>
            <person name="Moroz L.L."/>
            <person name="Walt D.R."/>
            <person name="Bodnar A.G."/>
        </authorList>
    </citation>
    <scope>NUCLEOTIDE SEQUENCE</scope>
    <source>
        <strain evidence="3">GMGI-L3</strain>
    </source>
</reference>
<keyword evidence="2" id="KW-1133">Transmembrane helix</keyword>
<protein>
    <submittedName>
        <fullName evidence="3">Uncharacterized protein</fullName>
    </submittedName>
</protein>
<feature type="transmembrane region" description="Helical" evidence="2">
    <location>
        <begin position="12"/>
        <end position="32"/>
    </location>
</feature>
<feature type="region of interest" description="Disordered" evidence="1">
    <location>
        <begin position="56"/>
        <end position="90"/>
    </location>
</feature>
<dbReference type="EMBL" id="JAHLQT010037402">
    <property type="protein sequence ID" value="KAG7157555.1"/>
    <property type="molecule type" value="Genomic_DNA"/>
</dbReference>
<keyword evidence="4" id="KW-1185">Reference proteome</keyword>
<evidence type="ECO:0000256" key="1">
    <source>
        <dbReference type="SAM" id="MobiDB-lite"/>
    </source>
</evidence>
<organism evidence="3 4">
    <name type="scientific">Homarus americanus</name>
    <name type="common">American lobster</name>
    <dbReference type="NCBI Taxonomy" id="6706"/>
    <lineage>
        <taxon>Eukaryota</taxon>
        <taxon>Metazoa</taxon>
        <taxon>Ecdysozoa</taxon>
        <taxon>Arthropoda</taxon>
        <taxon>Crustacea</taxon>
        <taxon>Multicrustacea</taxon>
        <taxon>Malacostraca</taxon>
        <taxon>Eumalacostraca</taxon>
        <taxon>Eucarida</taxon>
        <taxon>Decapoda</taxon>
        <taxon>Pleocyemata</taxon>
        <taxon>Astacidea</taxon>
        <taxon>Nephropoidea</taxon>
        <taxon>Nephropidae</taxon>
        <taxon>Homarus</taxon>
    </lineage>
</organism>
<keyword evidence="2" id="KW-0472">Membrane</keyword>
<gene>
    <name evidence="3" type="ORF">Hamer_G019190</name>
</gene>
<name>A0A8J5JL80_HOMAM</name>
<sequence length="90" mass="9649">MTPWTGGGGGGRYGGISGVVLCWGTLLLTRLISEKALDKHWADQDVLSVVMATSNHSVADERSQDACLSGGNSPDDMEQGDMRSWIRELP</sequence>
<evidence type="ECO:0000256" key="2">
    <source>
        <dbReference type="SAM" id="Phobius"/>
    </source>
</evidence>
<comment type="caution">
    <text evidence="3">The sequence shown here is derived from an EMBL/GenBank/DDBJ whole genome shotgun (WGS) entry which is preliminary data.</text>
</comment>
<proteinExistence type="predicted"/>